<name>A0ABR3X289_9PEZI</name>
<dbReference type="PANTHER" id="PTHR11709">
    <property type="entry name" value="MULTI-COPPER OXIDASE"/>
    <property type="match status" value="1"/>
</dbReference>
<dbReference type="InterPro" id="IPR045087">
    <property type="entry name" value="Cu-oxidase_fam"/>
</dbReference>
<dbReference type="InterPro" id="IPR001117">
    <property type="entry name" value="Cu-oxidase_2nd"/>
</dbReference>
<dbReference type="Pfam" id="PF07731">
    <property type="entry name" value="Cu-oxidase_2"/>
    <property type="match status" value="1"/>
</dbReference>
<dbReference type="Pfam" id="PF00394">
    <property type="entry name" value="Cu-oxidase"/>
    <property type="match status" value="1"/>
</dbReference>
<evidence type="ECO:0000256" key="4">
    <source>
        <dbReference type="ARBA" id="ARBA00023002"/>
    </source>
</evidence>
<sequence>MACFSAAKTINLDWTVDWVTAAPDGFVRPVIGINGQWPCPTIDADVGDTISLKLSNNLGNETTGLHFHGISQISTPDMDGPSGVTQCPVPPGSSVTYQFVVPDAGTYWYHSHNMGQYPDGLRGPLIVHDPNDPYKDKYDEEVILTVSDWYHDQTIDLVRDMLQPSNTLFLPRFPDGIIVNEGGSAQIPFVKGKTYRLRIISFAAFASAMLHFDSHTMQVIMNDGSYIQQAQAYQLRISPAQRYDVLISAIDRDHRNYPFLFSLDINRDFTKPDPVWPNNFTGQLVMDSTKPFTEDVVDVWRPVDDSHFKPFDSLVQFGPVTTTVVLDFDFCFDENDYPRACFNGQTYIPQKVPTLYSVASTGTSNTNPAIYGAVNPIVVGYGEVVQLVINNNDAAVHPFHLHGHQFQVLDRPRSDTGPWPKRGSGVAQPPRRDVVHVNANSHAVLRFRADNPGVFLFHCHIEWHVEMGLTATIIEAPEKLRGLQFPDDHIHNCRIQNIPFTGNAGGNTGNFTDTTNFVTTPPTVYNGALYFPPPTRPRVVRRRL</sequence>
<dbReference type="InterPro" id="IPR011707">
    <property type="entry name" value="Cu-oxidase-like_N"/>
</dbReference>
<proteinExistence type="inferred from homology"/>
<dbReference type="InterPro" id="IPR044130">
    <property type="entry name" value="CuRO_2_Fet3-like"/>
</dbReference>
<comment type="caution">
    <text evidence="9">The sequence shown here is derived from an EMBL/GenBank/DDBJ whole genome shotgun (WGS) entry which is preliminary data.</text>
</comment>
<keyword evidence="10" id="KW-1185">Reference proteome</keyword>
<dbReference type="Gene3D" id="2.60.40.420">
    <property type="entry name" value="Cupredoxins - blue copper proteins"/>
    <property type="match status" value="3"/>
</dbReference>
<comment type="similarity">
    <text evidence="1">Belongs to the multicopper oxidase family.</text>
</comment>
<organism evidence="9 10">
    <name type="scientific">Phialemonium thermophilum</name>
    <dbReference type="NCBI Taxonomy" id="223376"/>
    <lineage>
        <taxon>Eukaryota</taxon>
        <taxon>Fungi</taxon>
        <taxon>Dikarya</taxon>
        <taxon>Ascomycota</taxon>
        <taxon>Pezizomycotina</taxon>
        <taxon>Sordariomycetes</taxon>
        <taxon>Sordariomycetidae</taxon>
        <taxon>Cephalothecales</taxon>
        <taxon>Cephalothecaceae</taxon>
        <taxon>Phialemonium</taxon>
    </lineage>
</organism>
<dbReference type="EMBL" id="JAZHXJ010000184">
    <property type="protein sequence ID" value="KAL1869993.1"/>
    <property type="molecule type" value="Genomic_DNA"/>
</dbReference>
<dbReference type="SUPFAM" id="SSF49503">
    <property type="entry name" value="Cupredoxins"/>
    <property type="match status" value="3"/>
</dbReference>
<evidence type="ECO:0000256" key="2">
    <source>
        <dbReference type="ARBA" id="ARBA00022723"/>
    </source>
</evidence>
<evidence type="ECO:0000256" key="1">
    <source>
        <dbReference type="ARBA" id="ARBA00010609"/>
    </source>
</evidence>
<dbReference type="CDD" id="cd13877">
    <property type="entry name" value="CuRO_2_Fet3p_like"/>
    <property type="match status" value="1"/>
</dbReference>
<dbReference type="Proteomes" id="UP001586593">
    <property type="component" value="Unassembled WGS sequence"/>
</dbReference>
<evidence type="ECO:0000256" key="3">
    <source>
        <dbReference type="ARBA" id="ARBA00022729"/>
    </source>
</evidence>
<protein>
    <recommendedName>
        <fullName evidence="11">Laccase</fullName>
    </recommendedName>
</protein>
<dbReference type="InterPro" id="IPR033138">
    <property type="entry name" value="Cu_oxidase_CS"/>
</dbReference>
<reference evidence="9 10" key="1">
    <citation type="journal article" date="2024" name="Commun. Biol.">
        <title>Comparative genomic analysis of thermophilic fungi reveals convergent evolutionary adaptations and gene losses.</title>
        <authorList>
            <person name="Steindorff A.S."/>
            <person name="Aguilar-Pontes M.V."/>
            <person name="Robinson A.J."/>
            <person name="Andreopoulos B."/>
            <person name="LaButti K."/>
            <person name="Kuo A."/>
            <person name="Mondo S."/>
            <person name="Riley R."/>
            <person name="Otillar R."/>
            <person name="Haridas S."/>
            <person name="Lipzen A."/>
            <person name="Grimwood J."/>
            <person name="Schmutz J."/>
            <person name="Clum A."/>
            <person name="Reid I.D."/>
            <person name="Moisan M.C."/>
            <person name="Butler G."/>
            <person name="Nguyen T.T.M."/>
            <person name="Dewar K."/>
            <person name="Conant G."/>
            <person name="Drula E."/>
            <person name="Henrissat B."/>
            <person name="Hansel C."/>
            <person name="Singer S."/>
            <person name="Hutchinson M.I."/>
            <person name="de Vries R.P."/>
            <person name="Natvig D.O."/>
            <person name="Powell A.J."/>
            <person name="Tsang A."/>
            <person name="Grigoriev I.V."/>
        </authorList>
    </citation>
    <scope>NUCLEOTIDE SEQUENCE [LARGE SCALE GENOMIC DNA]</scope>
    <source>
        <strain evidence="9 10">ATCC 24622</strain>
    </source>
</reference>
<evidence type="ECO:0000313" key="9">
    <source>
        <dbReference type="EMBL" id="KAL1869993.1"/>
    </source>
</evidence>
<accession>A0ABR3X289</accession>
<dbReference type="PANTHER" id="PTHR11709:SF361">
    <property type="entry name" value="IRON TRANSPORT MULTICOPPER OXIDASE FET3"/>
    <property type="match status" value="1"/>
</dbReference>
<evidence type="ECO:0000313" key="10">
    <source>
        <dbReference type="Proteomes" id="UP001586593"/>
    </source>
</evidence>
<feature type="domain" description="Plastocyanin-like" evidence="6">
    <location>
        <begin position="140"/>
        <end position="262"/>
    </location>
</feature>
<dbReference type="Pfam" id="PF07732">
    <property type="entry name" value="Cu-oxidase_3"/>
    <property type="match status" value="1"/>
</dbReference>
<keyword evidence="5" id="KW-0186">Copper</keyword>
<keyword evidence="3" id="KW-0732">Signal</keyword>
<evidence type="ECO:0000259" key="8">
    <source>
        <dbReference type="Pfam" id="PF07732"/>
    </source>
</evidence>
<dbReference type="InterPro" id="IPR002355">
    <property type="entry name" value="Cu_oxidase_Cu_BS"/>
</dbReference>
<keyword evidence="4" id="KW-0560">Oxidoreductase</keyword>
<evidence type="ECO:0000256" key="5">
    <source>
        <dbReference type="ARBA" id="ARBA00023008"/>
    </source>
</evidence>
<feature type="domain" description="Plastocyanin-like" evidence="7">
    <location>
        <begin position="347"/>
        <end position="478"/>
    </location>
</feature>
<keyword evidence="2" id="KW-0479">Metal-binding</keyword>
<feature type="domain" description="Plastocyanin-like" evidence="8">
    <location>
        <begin position="16"/>
        <end position="131"/>
    </location>
</feature>
<dbReference type="PROSITE" id="PS00079">
    <property type="entry name" value="MULTICOPPER_OXIDASE1"/>
    <property type="match status" value="2"/>
</dbReference>
<evidence type="ECO:0008006" key="11">
    <source>
        <dbReference type="Google" id="ProtNLM"/>
    </source>
</evidence>
<dbReference type="InterPro" id="IPR008972">
    <property type="entry name" value="Cupredoxin"/>
</dbReference>
<gene>
    <name evidence="9" type="ORF">VTK73DRAFT_2863</name>
</gene>
<evidence type="ECO:0000259" key="6">
    <source>
        <dbReference type="Pfam" id="PF00394"/>
    </source>
</evidence>
<dbReference type="InterPro" id="IPR011706">
    <property type="entry name" value="Cu-oxidase_C"/>
</dbReference>
<dbReference type="PROSITE" id="PS00080">
    <property type="entry name" value="MULTICOPPER_OXIDASE2"/>
    <property type="match status" value="1"/>
</dbReference>
<evidence type="ECO:0000259" key="7">
    <source>
        <dbReference type="Pfam" id="PF07731"/>
    </source>
</evidence>